<dbReference type="Gene3D" id="1.10.287.950">
    <property type="entry name" value="Methyl-accepting chemotaxis protein"/>
    <property type="match status" value="1"/>
</dbReference>
<sequence length="700" mass="73834">MLKKASITTKLVITSTAVLVATLLVGISLIAWQSSRIAREIAISEARAIGEREAQAIRRQLEVGLATTRDLAATFTALKAAGMVDRDVWTAVLDRALRDNGALSGVWGGVITDDLDGRNAEFANKNDWYDATGQWRPYIYRKADGSIGHRPTGEITDEPDNAWFNHSYRTGENFATEPYTWDVGGKMEIGISMAAPIRAEGRILGVAGIDVFASGFSEQLAKIKPLGSGHVALVSQKGIFVAHPDAGLIGKPFASAYAAEEQAAAATALAAIGDGRPMSYDGYSKARGEDMYRMLIPVRIGDTRQTWSVVVSVPTASLAVASNTIVMWVVGIGLALVLAVAAALYLVGQRVIRRPVEHTLGHIQALVDGDYGVEIDTTERHDEIGKIGRALEVFREKSAQAEALASEQQRDQRERIARAETVGALTSEFDASAAQLLESVAASVTSLNQAVAELTGAAEETSAQSTAVAAASEEASSNVGTVAAAAEELSASVSEIARQVRNSAEIAANAVSQAHQTNAKIEGLSTAASRIGEVVKLINDIAEQTNLLALNATIEAARAGEAGRGFAVVAAEVKELATQTSKATDEIVSQISQVQTETDGAVGAIRDISRTIEEINKISGDIAASVEQQGMATNEIAMNVQEATAGTQDVSRNIAGVSEAAQLTGSVAQRIRQDAETLQSEEERLRANVEAFLSGIRAAS</sequence>
<reference evidence="15 16" key="1">
    <citation type="submission" date="2020-07" db="EMBL/GenBank/DDBJ databases">
        <authorList>
            <person name="Li M."/>
        </authorList>
    </citation>
    <scope>NUCLEOTIDE SEQUENCE [LARGE SCALE GENOMIC DNA]</scope>
    <source>
        <strain evidence="15 16">DSM 23284</strain>
    </source>
</reference>
<dbReference type="Gene3D" id="6.10.340.10">
    <property type="match status" value="1"/>
</dbReference>
<dbReference type="CDD" id="cd12912">
    <property type="entry name" value="PDC2_MCP_like"/>
    <property type="match status" value="1"/>
</dbReference>
<dbReference type="Pfam" id="PF02743">
    <property type="entry name" value="dCache_1"/>
    <property type="match status" value="1"/>
</dbReference>
<gene>
    <name evidence="15" type="ORF">H1W37_09100</name>
</gene>
<feature type="transmembrane region" description="Helical" evidence="11">
    <location>
        <begin position="12"/>
        <end position="32"/>
    </location>
</feature>
<dbReference type="SMART" id="SM00283">
    <property type="entry name" value="MA"/>
    <property type="match status" value="1"/>
</dbReference>
<dbReference type="InterPro" id="IPR003660">
    <property type="entry name" value="HAMP_dom"/>
</dbReference>
<dbReference type="GO" id="GO:0006935">
    <property type="term" value="P:chemotaxis"/>
    <property type="evidence" value="ECO:0007669"/>
    <property type="project" value="UniProtKB-KW"/>
</dbReference>
<comment type="subcellular location">
    <subcellularLocation>
        <location evidence="1">Cell inner membrane</location>
        <topology evidence="1">Multi-pass membrane protein</topology>
    </subcellularLocation>
</comment>
<dbReference type="InterPro" id="IPR033479">
    <property type="entry name" value="dCache_1"/>
</dbReference>
<keyword evidence="7 11" id="KW-0472">Membrane</keyword>
<evidence type="ECO:0000256" key="3">
    <source>
        <dbReference type="ARBA" id="ARBA00022500"/>
    </source>
</evidence>
<feature type="transmembrane region" description="Helical" evidence="11">
    <location>
        <begin position="325"/>
        <end position="347"/>
    </location>
</feature>
<dbReference type="PANTHER" id="PTHR32089:SF112">
    <property type="entry name" value="LYSOZYME-LIKE PROTEIN-RELATED"/>
    <property type="match status" value="1"/>
</dbReference>
<keyword evidence="2" id="KW-1003">Cell membrane</keyword>
<dbReference type="SUPFAM" id="SSF58104">
    <property type="entry name" value="Methyl-accepting chemotaxis protein (MCP) signaling domain"/>
    <property type="match status" value="1"/>
</dbReference>
<keyword evidence="5 11" id="KW-0812">Transmembrane</keyword>
<feature type="domain" description="Methyl-accepting transducer" evidence="12">
    <location>
        <begin position="436"/>
        <end position="679"/>
    </location>
</feature>
<keyword evidence="4" id="KW-0997">Cell inner membrane</keyword>
<accession>A0A838XMR4</accession>
<dbReference type="PROSITE" id="PS50885">
    <property type="entry name" value="HAMP"/>
    <property type="match status" value="1"/>
</dbReference>
<reference evidence="15 16" key="2">
    <citation type="submission" date="2020-08" db="EMBL/GenBank/DDBJ databases">
        <title>Stappia taiwanensis sp. nov., isolated from a coastal thermal spring.</title>
        <authorList>
            <person name="Kampfer P."/>
        </authorList>
    </citation>
    <scope>NUCLEOTIDE SEQUENCE [LARGE SCALE GENOMIC DNA]</scope>
    <source>
        <strain evidence="15 16">DSM 23284</strain>
    </source>
</reference>
<dbReference type="PANTHER" id="PTHR32089">
    <property type="entry name" value="METHYL-ACCEPTING CHEMOTAXIS PROTEIN MCPB"/>
    <property type="match status" value="1"/>
</dbReference>
<evidence type="ECO:0000256" key="8">
    <source>
        <dbReference type="ARBA" id="ARBA00023224"/>
    </source>
</evidence>
<dbReference type="InterPro" id="IPR004089">
    <property type="entry name" value="MCPsignal_dom"/>
</dbReference>
<evidence type="ECO:0000256" key="11">
    <source>
        <dbReference type="SAM" id="Phobius"/>
    </source>
</evidence>
<evidence type="ECO:0000256" key="7">
    <source>
        <dbReference type="ARBA" id="ARBA00023136"/>
    </source>
</evidence>
<dbReference type="PROSITE" id="PS50192">
    <property type="entry name" value="T_SNARE"/>
    <property type="match status" value="1"/>
</dbReference>
<protein>
    <submittedName>
        <fullName evidence="15">HAMP domain-containing protein</fullName>
    </submittedName>
</protein>
<comment type="caution">
    <text evidence="15">The sequence shown here is derived from an EMBL/GenBank/DDBJ whole genome shotgun (WGS) entry which is preliminary data.</text>
</comment>
<dbReference type="InterPro" id="IPR000727">
    <property type="entry name" value="T_SNARE_dom"/>
</dbReference>
<evidence type="ECO:0000256" key="10">
    <source>
        <dbReference type="PROSITE-ProRule" id="PRU00284"/>
    </source>
</evidence>
<evidence type="ECO:0000256" key="6">
    <source>
        <dbReference type="ARBA" id="ARBA00022989"/>
    </source>
</evidence>
<feature type="domain" description="HAMP" evidence="14">
    <location>
        <begin position="350"/>
        <end position="403"/>
    </location>
</feature>
<evidence type="ECO:0000256" key="1">
    <source>
        <dbReference type="ARBA" id="ARBA00004429"/>
    </source>
</evidence>
<dbReference type="GO" id="GO:0005886">
    <property type="term" value="C:plasma membrane"/>
    <property type="evidence" value="ECO:0007669"/>
    <property type="project" value="UniProtKB-SubCell"/>
</dbReference>
<evidence type="ECO:0000259" key="13">
    <source>
        <dbReference type="PROSITE" id="PS50192"/>
    </source>
</evidence>
<evidence type="ECO:0000259" key="12">
    <source>
        <dbReference type="PROSITE" id="PS50111"/>
    </source>
</evidence>
<evidence type="ECO:0000256" key="4">
    <source>
        <dbReference type="ARBA" id="ARBA00022519"/>
    </source>
</evidence>
<evidence type="ECO:0000313" key="15">
    <source>
        <dbReference type="EMBL" id="MBA4611805.1"/>
    </source>
</evidence>
<comment type="similarity">
    <text evidence="9">Belongs to the methyl-accepting chemotaxis (MCP) protein family.</text>
</comment>
<dbReference type="RefSeq" id="WP_181760011.1">
    <property type="nucleotide sequence ID" value="NZ_JACEON010000007.1"/>
</dbReference>
<evidence type="ECO:0000313" key="16">
    <source>
        <dbReference type="Proteomes" id="UP000559404"/>
    </source>
</evidence>
<evidence type="ECO:0000259" key="14">
    <source>
        <dbReference type="PROSITE" id="PS50885"/>
    </source>
</evidence>
<dbReference type="Pfam" id="PF00015">
    <property type="entry name" value="MCPsignal"/>
    <property type="match status" value="1"/>
</dbReference>
<dbReference type="Pfam" id="PF00672">
    <property type="entry name" value="HAMP"/>
    <property type="match status" value="1"/>
</dbReference>
<keyword evidence="16" id="KW-1185">Reference proteome</keyword>
<dbReference type="PROSITE" id="PS50111">
    <property type="entry name" value="CHEMOTAXIS_TRANSDUC_2"/>
    <property type="match status" value="1"/>
</dbReference>
<keyword evidence="3" id="KW-0145">Chemotaxis</keyword>
<dbReference type="CDD" id="cd12913">
    <property type="entry name" value="PDC1_MCP_like"/>
    <property type="match status" value="1"/>
</dbReference>
<feature type="domain" description="T-SNARE coiled-coil homology" evidence="13">
    <location>
        <begin position="605"/>
        <end position="657"/>
    </location>
</feature>
<dbReference type="AlphaFoldDB" id="A0A838XMR4"/>
<evidence type="ECO:0000256" key="9">
    <source>
        <dbReference type="ARBA" id="ARBA00029447"/>
    </source>
</evidence>
<evidence type="ECO:0000256" key="2">
    <source>
        <dbReference type="ARBA" id="ARBA00022475"/>
    </source>
</evidence>
<keyword evidence="6 11" id="KW-1133">Transmembrane helix</keyword>
<evidence type="ECO:0000256" key="5">
    <source>
        <dbReference type="ARBA" id="ARBA00022692"/>
    </source>
</evidence>
<organism evidence="15 16">
    <name type="scientific">Stappia taiwanensis</name>
    <dbReference type="NCBI Taxonomy" id="992267"/>
    <lineage>
        <taxon>Bacteria</taxon>
        <taxon>Pseudomonadati</taxon>
        <taxon>Pseudomonadota</taxon>
        <taxon>Alphaproteobacteria</taxon>
        <taxon>Hyphomicrobiales</taxon>
        <taxon>Stappiaceae</taxon>
        <taxon>Stappia</taxon>
    </lineage>
</organism>
<name>A0A838XMR4_9HYPH</name>
<dbReference type="GO" id="GO:0007165">
    <property type="term" value="P:signal transduction"/>
    <property type="evidence" value="ECO:0007669"/>
    <property type="project" value="UniProtKB-KW"/>
</dbReference>
<proteinExistence type="inferred from homology"/>
<dbReference type="Proteomes" id="UP000559404">
    <property type="component" value="Unassembled WGS sequence"/>
</dbReference>
<keyword evidence="8 10" id="KW-0807">Transducer</keyword>
<dbReference type="EMBL" id="JACEON010000007">
    <property type="protein sequence ID" value="MBA4611805.1"/>
    <property type="molecule type" value="Genomic_DNA"/>
</dbReference>
<dbReference type="Gene3D" id="3.30.450.20">
    <property type="entry name" value="PAS domain"/>
    <property type="match status" value="2"/>
</dbReference>